<dbReference type="AlphaFoldDB" id="A0AAW2QK16"/>
<evidence type="ECO:0000256" key="2">
    <source>
        <dbReference type="ARBA" id="ARBA00023146"/>
    </source>
</evidence>
<comment type="caution">
    <text evidence="3">The sequence shown here is derived from an EMBL/GenBank/DDBJ whole genome shotgun (WGS) entry which is preliminary data.</text>
</comment>
<sequence>MVEPEIAFADIQEAVKARKFENKVEWGIDLASEHERYLTKEKSKAPVIVYNYPKAIKACDAKVNEDNKTVAEMECLYLRRLAISMHLTDGLYLNVFRPHSYQGNVYEVATRRNTTAVLEAGASMMIKESRKSLQSDYGGCIRLRHECALALCDFDLSKCGVVEA</sequence>
<proteinExistence type="predicted"/>
<dbReference type="PANTHER" id="PTHR22594:SF54">
    <property type="entry name" value="ASPARAGINE--TRNA LIGASE, CYTOPLASMIC 1-RELATED"/>
    <property type="match status" value="1"/>
</dbReference>
<dbReference type="GO" id="GO:0005739">
    <property type="term" value="C:mitochondrion"/>
    <property type="evidence" value="ECO:0007669"/>
    <property type="project" value="TreeGrafter"/>
</dbReference>
<dbReference type="EMBL" id="JACGWM010000006">
    <property type="protein sequence ID" value="KAL0367885.1"/>
    <property type="molecule type" value="Genomic_DNA"/>
</dbReference>
<accession>A0AAW2QK16</accession>
<dbReference type="GO" id="GO:0005524">
    <property type="term" value="F:ATP binding"/>
    <property type="evidence" value="ECO:0007669"/>
    <property type="project" value="UniProtKB-KW"/>
</dbReference>
<gene>
    <name evidence="3" type="ORF">Scaly_1007400</name>
</gene>
<reference evidence="3" key="1">
    <citation type="submission" date="2020-06" db="EMBL/GenBank/DDBJ databases">
        <authorList>
            <person name="Li T."/>
            <person name="Hu X."/>
            <person name="Zhang T."/>
            <person name="Song X."/>
            <person name="Zhang H."/>
            <person name="Dai N."/>
            <person name="Sheng W."/>
            <person name="Hou X."/>
            <person name="Wei L."/>
        </authorList>
    </citation>
    <scope>NUCLEOTIDE SEQUENCE</scope>
    <source>
        <strain evidence="3">KEN8</strain>
        <tissue evidence="3">Leaf</tissue>
    </source>
</reference>
<reference evidence="3" key="2">
    <citation type="journal article" date="2024" name="Plant">
        <title>Genomic evolution and insights into agronomic trait innovations of Sesamum species.</title>
        <authorList>
            <person name="Miao H."/>
            <person name="Wang L."/>
            <person name="Qu L."/>
            <person name="Liu H."/>
            <person name="Sun Y."/>
            <person name="Le M."/>
            <person name="Wang Q."/>
            <person name="Wei S."/>
            <person name="Zheng Y."/>
            <person name="Lin W."/>
            <person name="Duan Y."/>
            <person name="Cao H."/>
            <person name="Xiong S."/>
            <person name="Wang X."/>
            <person name="Wei L."/>
            <person name="Li C."/>
            <person name="Ma Q."/>
            <person name="Ju M."/>
            <person name="Zhao R."/>
            <person name="Li G."/>
            <person name="Mu C."/>
            <person name="Tian Q."/>
            <person name="Mei H."/>
            <person name="Zhang T."/>
            <person name="Gao T."/>
            <person name="Zhang H."/>
        </authorList>
    </citation>
    <scope>NUCLEOTIDE SEQUENCE</scope>
    <source>
        <strain evidence="3">KEN8</strain>
    </source>
</reference>
<dbReference type="Gene3D" id="3.30.930.10">
    <property type="entry name" value="Bira Bifunctional Protein, Domain 2"/>
    <property type="match status" value="1"/>
</dbReference>
<keyword evidence="3" id="KW-0436">Ligase</keyword>
<keyword evidence="1" id="KW-0648">Protein biosynthesis</keyword>
<name>A0AAW2QK16_9LAMI</name>
<protein>
    <submittedName>
        <fullName evidence="3">Asparagine--tRNA ligase</fullName>
    </submittedName>
</protein>
<dbReference type="GO" id="GO:0006421">
    <property type="term" value="P:asparaginyl-tRNA aminoacylation"/>
    <property type="evidence" value="ECO:0007669"/>
    <property type="project" value="TreeGrafter"/>
</dbReference>
<organism evidence="3">
    <name type="scientific">Sesamum calycinum</name>
    <dbReference type="NCBI Taxonomy" id="2727403"/>
    <lineage>
        <taxon>Eukaryota</taxon>
        <taxon>Viridiplantae</taxon>
        <taxon>Streptophyta</taxon>
        <taxon>Embryophyta</taxon>
        <taxon>Tracheophyta</taxon>
        <taxon>Spermatophyta</taxon>
        <taxon>Magnoliopsida</taxon>
        <taxon>eudicotyledons</taxon>
        <taxon>Gunneridae</taxon>
        <taxon>Pentapetalae</taxon>
        <taxon>asterids</taxon>
        <taxon>lamiids</taxon>
        <taxon>Lamiales</taxon>
        <taxon>Pedaliaceae</taxon>
        <taxon>Sesamum</taxon>
    </lineage>
</organism>
<evidence type="ECO:0000256" key="1">
    <source>
        <dbReference type="ARBA" id="ARBA00022917"/>
    </source>
</evidence>
<dbReference type="InterPro" id="IPR045864">
    <property type="entry name" value="aa-tRNA-synth_II/BPL/LPL"/>
</dbReference>
<dbReference type="SUPFAM" id="SSF55681">
    <property type="entry name" value="Class II aaRS and biotin synthetases"/>
    <property type="match status" value="1"/>
</dbReference>
<dbReference type="PANTHER" id="PTHR22594">
    <property type="entry name" value="ASPARTYL/LYSYL-TRNA SYNTHETASE"/>
    <property type="match status" value="1"/>
</dbReference>
<dbReference type="GO" id="GO:0004816">
    <property type="term" value="F:asparagine-tRNA ligase activity"/>
    <property type="evidence" value="ECO:0007669"/>
    <property type="project" value="TreeGrafter"/>
</dbReference>
<evidence type="ECO:0000313" key="3">
    <source>
        <dbReference type="EMBL" id="KAL0367885.1"/>
    </source>
</evidence>
<keyword evidence="2" id="KW-0030">Aminoacyl-tRNA synthetase</keyword>